<evidence type="ECO:0000313" key="3">
    <source>
        <dbReference type="Proteomes" id="UP000241462"/>
    </source>
</evidence>
<keyword evidence="1" id="KW-0472">Membrane</keyword>
<organism evidence="2 3">
    <name type="scientific">Coniella lustricola</name>
    <dbReference type="NCBI Taxonomy" id="2025994"/>
    <lineage>
        <taxon>Eukaryota</taxon>
        <taxon>Fungi</taxon>
        <taxon>Dikarya</taxon>
        <taxon>Ascomycota</taxon>
        <taxon>Pezizomycotina</taxon>
        <taxon>Sordariomycetes</taxon>
        <taxon>Sordariomycetidae</taxon>
        <taxon>Diaporthales</taxon>
        <taxon>Schizoparmaceae</taxon>
        <taxon>Coniella</taxon>
    </lineage>
</organism>
<keyword evidence="1" id="KW-0812">Transmembrane</keyword>
<reference evidence="2 3" key="1">
    <citation type="journal article" date="2018" name="Mycol. Prog.">
        <title>Coniella lustricola, a new species from submerged detritus.</title>
        <authorList>
            <person name="Raudabaugh D.B."/>
            <person name="Iturriaga T."/>
            <person name="Carver A."/>
            <person name="Mondo S."/>
            <person name="Pangilinan J."/>
            <person name="Lipzen A."/>
            <person name="He G."/>
            <person name="Amirebrahimi M."/>
            <person name="Grigoriev I.V."/>
            <person name="Miller A.N."/>
        </authorList>
    </citation>
    <scope>NUCLEOTIDE SEQUENCE [LARGE SCALE GENOMIC DNA]</scope>
    <source>
        <strain evidence="2 3">B22-T-1</strain>
    </source>
</reference>
<gene>
    <name evidence="2" type="ORF">BD289DRAFT_254992</name>
</gene>
<dbReference type="AlphaFoldDB" id="A0A2T3AKL7"/>
<accession>A0A2T3AKL7</accession>
<dbReference type="InParanoid" id="A0A2T3AKL7"/>
<proteinExistence type="predicted"/>
<feature type="transmembrane region" description="Helical" evidence="1">
    <location>
        <begin position="57"/>
        <end position="76"/>
    </location>
</feature>
<keyword evidence="1" id="KW-1133">Transmembrane helix</keyword>
<sequence length="107" mass="11936">MTPKSRHQGQFAQFLLGRIYTTSSLMMIIAYPFNEMYSPSHSPALELPCVVMTSSGVFPPGLLFGFRVLGFCGPFWDMGFLGPARTAELTGFLTRNLDCISFYSNFC</sequence>
<feature type="transmembrane region" description="Helical" evidence="1">
    <location>
        <begin position="12"/>
        <end position="33"/>
    </location>
</feature>
<name>A0A2T3AKL7_9PEZI</name>
<dbReference type="EMBL" id="KZ678378">
    <property type="protein sequence ID" value="PSS02228.1"/>
    <property type="molecule type" value="Genomic_DNA"/>
</dbReference>
<dbReference type="Proteomes" id="UP000241462">
    <property type="component" value="Unassembled WGS sequence"/>
</dbReference>
<evidence type="ECO:0000313" key="2">
    <source>
        <dbReference type="EMBL" id="PSS02228.1"/>
    </source>
</evidence>
<protein>
    <submittedName>
        <fullName evidence="2">Uncharacterized protein</fullName>
    </submittedName>
</protein>
<evidence type="ECO:0000256" key="1">
    <source>
        <dbReference type="SAM" id="Phobius"/>
    </source>
</evidence>
<keyword evidence="3" id="KW-1185">Reference proteome</keyword>